<reference evidence="1 2" key="1">
    <citation type="submission" date="2024-02" db="EMBL/GenBank/DDBJ databases">
        <authorList>
            <person name="Vignale AGUSTIN F."/>
            <person name="Sosa J E."/>
            <person name="Modenutti C."/>
        </authorList>
    </citation>
    <scope>NUCLEOTIDE SEQUENCE [LARGE SCALE GENOMIC DNA]</scope>
</reference>
<sequence length="70" mass="7690">EGNIALKFGGGSAIDGHSVAPRLWWRGRACCCYFNCGARAMSLSLISFSIIRVEDNWCYEILYGRVVDGG</sequence>
<proteinExistence type="predicted"/>
<feature type="non-terminal residue" evidence="1">
    <location>
        <position position="70"/>
    </location>
</feature>
<dbReference type="EMBL" id="CAUOFW020003946">
    <property type="protein sequence ID" value="CAK9162749.1"/>
    <property type="molecule type" value="Genomic_DNA"/>
</dbReference>
<gene>
    <name evidence="1" type="ORF">ILEXP_LOCUS31694</name>
</gene>
<evidence type="ECO:0000313" key="2">
    <source>
        <dbReference type="Proteomes" id="UP001642360"/>
    </source>
</evidence>
<name>A0ABC8SZX9_9AQUA</name>
<accession>A0ABC8SZX9</accession>
<protein>
    <submittedName>
        <fullName evidence="1">Uncharacterized protein</fullName>
    </submittedName>
</protein>
<dbReference type="Proteomes" id="UP001642360">
    <property type="component" value="Unassembled WGS sequence"/>
</dbReference>
<keyword evidence="2" id="KW-1185">Reference proteome</keyword>
<feature type="non-terminal residue" evidence="1">
    <location>
        <position position="1"/>
    </location>
</feature>
<organism evidence="1 2">
    <name type="scientific">Ilex paraguariensis</name>
    <name type="common">yerba mate</name>
    <dbReference type="NCBI Taxonomy" id="185542"/>
    <lineage>
        <taxon>Eukaryota</taxon>
        <taxon>Viridiplantae</taxon>
        <taxon>Streptophyta</taxon>
        <taxon>Embryophyta</taxon>
        <taxon>Tracheophyta</taxon>
        <taxon>Spermatophyta</taxon>
        <taxon>Magnoliopsida</taxon>
        <taxon>eudicotyledons</taxon>
        <taxon>Gunneridae</taxon>
        <taxon>Pentapetalae</taxon>
        <taxon>asterids</taxon>
        <taxon>campanulids</taxon>
        <taxon>Aquifoliales</taxon>
        <taxon>Aquifoliaceae</taxon>
        <taxon>Ilex</taxon>
    </lineage>
</organism>
<dbReference type="AlphaFoldDB" id="A0ABC8SZX9"/>
<evidence type="ECO:0000313" key="1">
    <source>
        <dbReference type="EMBL" id="CAK9162749.1"/>
    </source>
</evidence>
<comment type="caution">
    <text evidence="1">The sequence shown here is derived from an EMBL/GenBank/DDBJ whole genome shotgun (WGS) entry which is preliminary data.</text>
</comment>